<dbReference type="InterPro" id="IPR039426">
    <property type="entry name" value="TonB-dep_rcpt-like"/>
</dbReference>
<dbReference type="Pfam" id="PF07715">
    <property type="entry name" value="Plug"/>
    <property type="match status" value="1"/>
</dbReference>
<evidence type="ECO:0000256" key="6">
    <source>
        <dbReference type="ARBA" id="ARBA00023077"/>
    </source>
</evidence>
<evidence type="ECO:0000256" key="10">
    <source>
        <dbReference type="PROSITE-ProRule" id="PRU01360"/>
    </source>
</evidence>
<dbReference type="PROSITE" id="PS52016">
    <property type="entry name" value="TONB_DEPENDENT_REC_3"/>
    <property type="match status" value="1"/>
</dbReference>
<evidence type="ECO:0000256" key="11">
    <source>
        <dbReference type="RuleBase" id="RU003357"/>
    </source>
</evidence>
<feature type="domain" description="TonB-dependent receptor plug" evidence="14">
    <location>
        <begin position="48"/>
        <end position="155"/>
    </location>
</feature>
<comment type="similarity">
    <text evidence="10 11">Belongs to the TonB-dependent receptor family.</text>
</comment>
<evidence type="ECO:0000256" key="9">
    <source>
        <dbReference type="ARBA" id="ARBA00023237"/>
    </source>
</evidence>
<dbReference type="PANTHER" id="PTHR30069">
    <property type="entry name" value="TONB-DEPENDENT OUTER MEMBRANE RECEPTOR"/>
    <property type="match status" value="1"/>
</dbReference>
<reference evidence="16" key="1">
    <citation type="submission" date="2016-10" db="EMBL/GenBank/DDBJ databases">
        <authorList>
            <person name="Varghese N."/>
            <person name="Submissions S."/>
        </authorList>
    </citation>
    <scope>NUCLEOTIDE SEQUENCE [LARGE SCALE GENOMIC DNA]</scope>
    <source>
        <strain evidence="16">ES.061</strain>
    </source>
</reference>
<accession>A0A1H4J466</accession>
<keyword evidence="6 11" id="KW-0798">TonB box</keyword>
<keyword evidence="3 10" id="KW-1134">Transmembrane beta strand</keyword>
<name>A0A1H4J466_9HYPH</name>
<dbReference type="AlphaFoldDB" id="A0A1H4J466"/>
<gene>
    <name evidence="15" type="ORF">SAMN05216452_0976</name>
</gene>
<keyword evidence="8" id="KW-0675">Receptor</keyword>
<dbReference type="RefSeq" id="WP_090327106.1">
    <property type="nucleotide sequence ID" value="NZ_FNSL01000001.1"/>
</dbReference>
<dbReference type="Pfam" id="PF00593">
    <property type="entry name" value="TonB_dep_Rec_b-barrel"/>
    <property type="match status" value="1"/>
</dbReference>
<keyword evidence="9 10" id="KW-0998">Cell outer membrane</keyword>
<protein>
    <submittedName>
        <fullName evidence="15">Vitamin B12 transporter</fullName>
    </submittedName>
</protein>
<dbReference type="GO" id="GO:0044718">
    <property type="term" value="P:siderophore transmembrane transport"/>
    <property type="evidence" value="ECO:0007669"/>
    <property type="project" value="TreeGrafter"/>
</dbReference>
<keyword evidence="16" id="KW-1185">Reference proteome</keyword>
<dbReference type="Gene3D" id="2.40.170.20">
    <property type="entry name" value="TonB-dependent receptor, beta-barrel domain"/>
    <property type="match status" value="1"/>
</dbReference>
<dbReference type="Gene3D" id="2.170.130.10">
    <property type="entry name" value="TonB-dependent receptor, plug domain"/>
    <property type="match status" value="1"/>
</dbReference>
<organism evidence="15 16">
    <name type="scientific">Nitratireductor aquibiodomus</name>
    <dbReference type="NCBI Taxonomy" id="204799"/>
    <lineage>
        <taxon>Bacteria</taxon>
        <taxon>Pseudomonadati</taxon>
        <taxon>Pseudomonadota</taxon>
        <taxon>Alphaproteobacteria</taxon>
        <taxon>Hyphomicrobiales</taxon>
        <taxon>Phyllobacteriaceae</taxon>
        <taxon>Nitratireductor</taxon>
    </lineage>
</organism>
<dbReference type="GO" id="GO:0009279">
    <property type="term" value="C:cell outer membrane"/>
    <property type="evidence" value="ECO:0007669"/>
    <property type="project" value="UniProtKB-SubCell"/>
</dbReference>
<evidence type="ECO:0000256" key="5">
    <source>
        <dbReference type="ARBA" id="ARBA00022729"/>
    </source>
</evidence>
<proteinExistence type="inferred from homology"/>
<evidence type="ECO:0000256" key="3">
    <source>
        <dbReference type="ARBA" id="ARBA00022452"/>
    </source>
</evidence>
<feature type="signal peptide" evidence="12">
    <location>
        <begin position="1"/>
        <end position="28"/>
    </location>
</feature>
<evidence type="ECO:0000313" key="16">
    <source>
        <dbReference type="Proteomes" id="UP000199064"/>
    </source>
</evidence>
<keyword evidence="4 10" id="KW-0812">Transmembrane</keyword>
<dbReference type="GO" id="GO:0015344">
    <property type="term" value="F:siderophore uptake transmembrane transporter activity"/>
    <property type="evidence" value="ECO:0007669"/>
    <property type="project" value="TreeGrafter"/>
</dbReference>
<dbReference type="InterPro" id="IPR000531">
    <property type="entry name" value="Beta-barrel_TonB"/>
</dbReference>
<evidence type="ECO:0000313" key="15">
    <source>
        <dbReference type="EMBL" id="SEB41011.1"/>
    </source>
</evidence>
<evidence type="ECO:0000259" key="14">
    <source>
        <dbReference type="Pfam" id="PF07715"/>
    </source>
</evidence>
<dbReference type="InterPro" id="IPR012910">
    <property type="entry name" value="Plug_dom"/>
</dbReference>
<dbReference type="InterPro" id="IPR037066">
    <property type="entry name" value="Plug_dom_sf"/>
</dbReference>
<dbReference type="Proteomes" id="UP000199064">
    <property type="component" value="Unassembled WGS sequence"/>
</dbReference>
<keyword evidence="2 10" id="KW-0813">Transport</keyword>
<dbReference type="SUPFAM" id="SSF56935">
    <property type="entry name" value="Porins"/>
    <property type="match status" value="1"/>
</dbReference>
<sequence length="620" mass="67333">MRSNRHRNSILSSTTALILGFSTLTAQAEDFELDTLVITPSRTPTEASKVGSTVEVIRREEIEEQSLPLAVEYLDLLPGVSLSSPGGAGAEGSLSIRGAPRRYVKTLYNGIDISDPTSTQVQTSYQYLLSGGLQNIEVLKGSQSTLYGSDAIAGVISLSTLDDVEPGITHILHGEGGSHGTFGGSYGFRAGSEQSKLSINATGFRTDGISAAASGTERDGYENITFDANAEHAFSEVFSVFGSALYIDAEAEFDNQGFGTLLPSDNPTATNHSRQRAGRAGFNLDLMDGRFRNTVSVQAFDLERSITGTGFDGSYNARRYKADYQGAFDVNEWLVVQGGADYERQNAVFPAGLFNPEIDSSFWIAGVWGEAIATPLENLTLTAGVRQDEHSEFGGHTTYRATASYLFNETGTRLHSSVGTGFRAPSLNELFGPFGANPNLRPETSFGFDIGVEQRFWNGAVVADLTYFQLEIDDLIGYTTHYEQIAGTSRQRGVEASLRYAATDWLILTGAYTYTHSVDQNDVRLTRVPRHEIGLTASVKPAEKWTISASARAAMDTVDTGGFELDDYLLVNARVAYKPTEDTELYVRAENLLDQDYQTVRGYNTPGFGVFAGFRAKFAP</sequence>
<keyword evidence="5 12" id="KW-0732">Signal</keyword>
<evidence type="ECO:0000256" key="7">
    <source>
        <dbReference type="ARBA" id="ARBA00023136"/>
    </source>
</evidence>
<dbReference type="PANTHER" id="PTHR30069:SF29">
    <property type="entry name" value="HEMOGLOBIN AND HEMOGLOBIN-HAPTOGLOBIN-BINDING PROTEIN 1-RELATED"/>
    <property type="match status" value="1"/>
</dbReference>
<evidence type="ECO:0000256" key="4">
    <source>
        <dbReference type="ARBA" id="ARBA00022692"/>
    </source>
</evidence>
<evidence type="ECO:0000256" key="8">
    <source>
        <dbReference type="ARBA" id="ARBA00023170"/>
    </source>
</evidence>
<dbReference type="InterPro" id="IPR036942">
    <property type="entry name" value="Beta-barrel_TonB_sf"/>
</dbReference>
<keyword evidence="7 10" id="KW-0472">Membrane</keyword>
<evidence type="ECO:0000256" key="1">
    <source>
        <dbReference type="ARBA" id="ARBA00004571"/>
    </source>
</evidence>
<feature type="domain" description="TonB-dependent receptor-like beta-barrel" evidence="13">
    <location>
        <begin position="188"/>
        <end position="592"/>
    </location>
</feature>
<evidence type="ECO:0000256" key="12">
    <source>
        <dbReference type="SAM" id="SignalP"/>
    </source>
</evidence>
<evidence type="ECO:0000256" key="2">
    <source>
        <dbReference type="ARBA" id="ARBA00022448"/>
    </source>
</evidence>
<evidence type="ECO:0000259" key="13">
    <source>
        <dbReference type="Pfam" id="PF00593"/>
    </source>
</evidence>
<feature type="chain" id="PRO_5011530398" evidence="12">
    <location>
        <begin position="29"/>
        <end position="620"/>
    </location>
</feature>
<dbReference type="EMBL" id="FNSL01000001">
    <property type="protein sequence ID" value="SEB41011.1"/>
    <property type="molecule type" value="Genomic_DNA"/>
</dbReference>
<comment type="subcellular location">
    <subcellularLocation>
        <location evidence="1 10">Cell outer membrane</location>
        <topology evidence="1 10">Multi-pass membrane protein</topology>
    </subcellularLocation>
</comment>